<dbReference type="AlphaFoldDB" id="A0A2K6KRC7"/>
<keyword evidence="3" id="KW-0812">Transmembrane</keyword>
<dbReference type="GO" id="GO:0005198">
    <property type="term" value="F:structural molecule activity"/>
    <property type="evidence" value="ECO:0007669"/>
    <property type="project" value="InterPro"/>
</dbReference>
<organism evidence="5 6">
    <name type="scientific">Rhinopithecus bieti</name>
    <name type="common">Black snub-nosed monkey</name>
    <name type="synonym">Pygathrix bieti</name>
    <dbReference type="NCBI Taxonomy" id="61621"/>
    <lineage>
        <taxon>Eukaryota</taxon>
        <taxon>Metazoa</taxon>
        <taxon>Chordata</taxon>
        <taxon>Craniata</taxon>
        <taxon>Vertebrata</taxon>
        <taxon>Euteleostomi</taxon>
        <taxon>Mammalia</taxon>
        <taxon>Eutheria</taxon>
        <taxon>Euarchontoglires</taxon>
        <taxon>Primates</taxon>
        <taxon>Haplorrhini</taxon>
        <taxon>Catarrhini</taxon>
        <taxon>Cercopithecidae</taxon>
        <taxon>Colobinae</taxon>
        <taxon>Rhinopithecus</taxon>
    </lineage>
</organism>
<dbReference type="PANTHER" id="PTHR34313">
    <property type="entry name" value="ENDOGENOUS RETROVIRUS GROUP K MEMBER 113 ENV POLYPROTEIN-RELATED"/>
    <property type="match status" value="1"/>
</dbReference>
<dbReference type="PANTHER" id="PTHR34313:SF2">
    <property type="entry name" value="ENDOGENOUS RETROVIRUS GROUP K MEMBER 21 ENV POLYPROTEIN-LIKE"/>
    <property type="match status" value="1"/>
</dbReference>
<comment type="subcellular location">
    <subcellularLocation>
        <location evidence="1">Virion</location>
    </subcellularLocation>
</comment>
<dbReference type="InterPro" id="IPR051255">
    <property type="entry name" value="Retroviral_env_glycoprotein"/>
</dbReference>
<feature type="transmembrane region" description="Helical" evidence="3">
    <location>
        <begin position="473"/>
        <end position="499"/>
    </location>
</feature>
<feature type="compositionally biased region" description="Basic residues" evidence="2">
    <location>
        <begin position="11"/>
        <end position="23"/>
    </location>
</feature>
<proteinExistence type="predicted"/>
<protein>
    <recommendedName>
        <fullName evidence="4">Retroviral envelope protein GP41-like domain-containing protein</fullName>
    </recommendedName>
</protein>
<dbReference type="Pfam" id="PF00517">
    <property type="entry name" value="GP41"/>
    <property type="match status" value="1"/>
</dbReference>
<reference evidence="5" key="3">
    <citation type="submission" date="2025-09" db="UniProtKB">
        <authorList>
            <consortium name="Ensembl"/>
        </authorList>
    </citation>
    <scope>IDENTIFICATION</scope>
</reference>
<dbReference type="InterPro" id="IPR000328">
    <property type="entry name" value="GP41-like"/>
</dbReference>
<feature type="region of interest" description="Disordered" evidence="2">
    <location>
        <begin position="1"/>
        <end position="31"/>
    </location>
</feature>
<reference evidence="5 6" key="1">
    <citation type="submission" date="2016-06" db="EMBL/GenBank/DDBJ databases">
        <title>Genome of Rhinopithecus bieti.</title>
        <authorList>
            <person name="Wu"/>
            <person name="C.-I. and Zhang"/>
            <person name="Y."/>
        </authorList>
    </citation>
    <scope>NUCLEOTIDE SEQUENCE</scope>
</reference>
<feature type="transmembrane region" description="Helical" evidence="3">
    <location>
        <begin position="642"/>
        <end position="662"/>
    </location>
</feature>
<dbReference type="OMA" id="DNWKEYS"/>
<dbReference type="Proteomes" id="UP000233180">
    <property type="component" value="Unassembled WGS sequence"/>
</dbReference>
<dbReference type="GeneTree" id="ENSGT00940000163337"/>
<keyword evidence="3" id="KW-1133">Transmembrane helix</keyword>
<sequence>MNLPSPTKPTIPRKRFRPRKTRPPPHPTSHQISEVQLSSLFASLNLTQFRLAASTRKRNLPTWGDIKALTTSALALVEGERKPVTPETVFIAILALLTVQVSSAPLPMNNLINNTYWAYVPSPPLFHLASWDGEEIQVSSRYFEIMGGDSNSYTIPRVSAPFDFYATTHHVPLCFSKDNTPPMPLCSSLAMRTAVADSPLNDKKATLTSGQSNDAHSRYLWFLSYLSINEYNSSVKTTEPFTTLPSSIKLSKNAHQVDHSWDPISYQNGQPLWYNCAFYNKTTTFTLYNSSYKIYDWSISGVGYDYRNYLNHNQGHTFINWVNNKLIKTNEIIDTWYSPGWVTPTWIFNHKNNKPQSQLYRLIAALNKTTLTRPTNEEVINNQACVRSPFSILIYDNITQLQVSYQDNLYTVNCTKCKITNCLNTSFSQSHFYVLKRPTYILLPVNISEGWYTDPGLAALQAIKQALTRPKRFIAALILGITALIAIIGSVAASATALVQQVHTAQHVNHLSLNISKALFLQESIDHKLIDRINVLEEAVLYLGQEIQNIKVQLTTACHHNYKWICVTPLPYNHTEVTWEQIQYHITGLWNHSLTYDMQSLQQQITDISHAHLSTVSPADVAQSIVDSFHTMVNSKILSTSFYHIAAFAFIIILFIIFFPVLSRRLFAS</sequence>
<name>A0A2K6KRC7_RHIBE</name>
<keyword evidence="6" id="KW-1185">Reference proteome</keyword>
<evidence type="ECO:0000256" key="3">
    <source>
        <dbReference type="SAM" id="Phobius"/>
    </source>
</evidence>
<evidence type="ECO:0000313" key="5">
    <source>
        <dbReference type="Ensembl" id="ENSRBIP00000013814.1"/>
    </source>
</evidence>
<feature type="domain" description="Retroviral envelope protein GP41-like" evidence="4">
    <location>
        <begin position="494"/>
        <end position="662"/>
    </location>
</feature>
<evidence type="ECO:0000256" key="1">
    <source>
        <dbReference type="ARBA" id="ARBA00004328"/>
    </source>
</evidence>
<evidence type="ECO:0000313" key="6">
    <source>
        <dbReference type="Proteomes" id="UP000233180"/>
    </source>
</evidence>
<reference evidence="5" key="2">
    <citation type="submission" date="2025-08" db="UniProtKB">
        <authorList>
            <consortium name="Ensembl"/>
        </authorList>
    </citation>
    <scope>IDENTIFICATION</scope>
</reference>
<keyword evidence="3" id="KW-0472">Membrane</keyword>
<evidence type="ECO:0000259" key="4">
    <source>
        <dbReference type="Pfam" id="PF00517"/>
    </source>
</evidence>
<evidence type="ECO:0000256" key="2">
    <source>
        <dbReference type="SAM" id="MobiDB-lite"/>
    </source>
</evidence>
<accession>A0A2K6KRC7</accession>
<dbReference type="Ensembl" id="ENSRBIT00000037619.1">
    <property type="protein sequence ID" value="ENSRBIP00000013814.1"/>
    <property type="gene ID" value="ENSRBIG00000030992.1"/>
</dbReference>